<keyword evidence="1" id="KW-0805">Transcription regulation</keyword>
<evidence type="ECO:0000259" key="4">
    <source>
        <dbReference type="PROSITE" id="PS50932"/>
    </source>
</evidence>
<evidence type="ECO:0000256" key="2">
    <source>
        <dbReference type="ARBA" id="ARBA00023125"/>
    </source>
</evidence>
<organism evidence="5 6">
    <name type="scientific">Defluviitoga tunisiensis</name>
    <dbReference type="NCBI Taxonomy" id="1006576"/>
    <lineage>
        <taxon>Bacteria</taxon>
        <taxon>Thermotogati</taxon>
        <taxon>Thermotogota</taxon>
        <taxon>Thermotogae</taxon>
        <taxon>Petrotogales</taxon>
        <taxon>Petrotogaceae</taxon>
        <taxon>Defluviitoga</taxon>
    </lineage>
</organism>
<name>A0A0C7P0X1_DEFTU</name>
<dbReference type="GO" id="GO:0000976">
    <property type="term" value="F:transcription cis-regulatory region binding"/>
    <property type="evidence" value="ECO:0007669"/>
    <property type="project" value="TreeGrafter"/>
</dbReference>
<accession>A0A0C7P0X1</accession>
<dbReference type="HOGENOM" id="CLU_037628_6_2_0"/>
<dbReference type="PROSITE" id="PS50932">
    <property type="entry name" value="HTH_LACI_2"/>
    <property type="match status" value="1"/>
</dbReference>
<evidence type="ECO:0000313" key="5">
    <source>
        <dbReference type="EMBL" id="CEP77659.1"/>
    </source>
</evidence>
<keyword evidence="2" id="KW-0238">DNA-binding</keyword>
<dbReference type="KEGG" id="dtn:DTL3_0328"/>
<evidence type="ECO:0000256" key="3">
    <source>
        <dbReference type="ARBA" id="ARBA00023163"/>
    </source>
</evidence>
<dbReference type="InterPro" id="IPR000843">
    <property type="entry name" value="HTH_LacI"/>
</dbReference>
<reference evidence="6" key="1">
    <citation type="submission" date="2014-11" db="EMBL/GenBank/DDBJ databases">
        <authorList>
            <person name="Wibberg D."/>
        </authorList>
    </citation>
    <scope>NUCLEOTIDE SEQUENCE [LARGE SCALE GENOMIC DNA]</scope>
    <source>
        <strain evidence="6">L3</strain>
    </source>
</reference>
<dbReference type="Pfam" id="PF00532">
    <property type="entry name" value="Peripla_BP_1"/>
    <property type="match status" value="1"/>
</dbReference>
<dbReference type="PANTHER" id="PTHR30146:SF109">
    <property type="entry name" value="HTH-TYPE TRANSCRIPTIONAL REGULATOR GALS"/>
    <property type="match status" value="1"/>
</dbReference>
<dbReference type="SUPFAM" id="SSF47413">
    <property type="entry name" value="lambda repressor-like DNA-binding domains"/>
    <property type="match status" value="1"/>
</dbReference>
<dbReference type="PROSITE" id="PS00356">
    <property type="entry name" value="HTH_LACI_1"/>
    <property type="match status" value="1"/>
</dbReference>
<dbReference type="SMART" id="SM00354">
    <property type="entry name" value="HTH_LACI"/>
    <property type="match status" value="1"/>
</dbReference>
<dbReference type="AlphaFoldDB" id="A0A0C7P0X1"/>
<evidence type="ECO:0000256" key="1">
    <source>
        <dbReference type="ARBA" id="ARBA00023015"/>
    </source>
</evidence>
<dbReference type="InterPro" id="IPR010982">
    <property type="entry name" value="Lambda_DNA-bd_dom_sf"/>
</dbReference>
<feature type="domain" description="HTH lacI-type" evidence="4">
    <location>
        <begin position="11"/>
        <end position="65"/>
    </location>
</feature>
<dbReference type="SUPFAM" id="SSF53822">
    <property type="entry name" value="Periplasmic binding protein-like I"/>
    <property type="match status" value="1"/>
</dbReference>
<keyword evidence="6" id="KW-1185">Reference proteome</keyword>
<dbReference type="PRINTS" id="PR00036">
    <property type="entry name" value="HTHLACI"/>
</dbReference>
<evidence type="ECO:0000313" key="6">
    <source>
        <dbReference type="Proteomes" id="UP000032809"/>
    </source>
</evidence>
<proteinExistence type="predicted"/>
<dbReference type="PANTHER" id="PTHR30146">
    <property type="entry name" value="LACI-RELATED TRANSCRIPTIONAL REPRESSOR"/>
    <property type="match status" value="1"/>
</dbReference>
<dbReference type="Gene3D" id="1.10.260.40">
    <property type="entry name" value="lambda repressor-like DNA-binding domains"/>
    <property type="match status" value="1"/>
</dbReference>
<dbReference type="CDD" id="cd06267">
    <property type="entry name" value="PBP1_LacI_sugar_binding-like"/>
    <property type="match status" value="1"/>
</dbReference>
<dbReference type="Proteomes" id="UP000032809">
    <property type="component" value="Chromosome I"/>
</dbReference>
<dbReference type="InterPro" id="IPR001761">
    <property type="entry name" value="Peripla_BP/Lac1_sug-bd_dom"/>
</dbReference>
<keyword evidence="3" id="KW-0804">Transcription</keyword>
<dbReference type="EMBL" id="LN824141">
    <property type="protein sequence ID" value="CEP77659.1"/>
    <property type="molecule type" value="Genomic_DNA"/>
</dbReference>
<dbReference type="STRING" id="1006576.DTL3_0328"/>
<dbReference type="GO" id="GO:0003700">
    <property type="term" value="F:DNA-binding transcription factor activity"/>
    <property type="evidence" value="ECO:0007669"/>
    <property type="project" value="TreeGrafter"/>
</dbReference>
<dbReference type="OrthoDB" id="47944at2"/>
<sequence length="342" mass="38352">MSAKKIKNSKLTIDDIAKLAGVSKATVSYVINDKPGVSQELRCKIKKIIEDCNYVPNSAARGLAGEKTHFIGLVIPDVSDMFYANIIRGVEKTSNKYNYLLNLYTTHGEEEKEQRVIKLINSSMVDGLIIMAYYIKDNFIDFLKNEGIPFVFIDYPTKDEEIYSVVVDNEAGAFEAAEYLISLGHQKIAFLEGHEAAWDSRARFIGFLKALTVNSIEFNPLLVEKGDFTREGGYKATKKLLEKGEEFTAIFASNDQMAIGAVRAIKEKGLKVPDNISIIGFDNIEASSIIDPPLTTVMQPIYEIGKKATEILIRLINEEKIEQKKFMLKTKLIKRNSCKALN</sequence>
<dbReference type="InterPro" id="IPR028082">
    <property type="entry name" value="Peripla_BP_I"/>
</dbReference>
<gene>
    <name evidence="5" type="ORF">DTL3_0328</name>
</gene>
<dbReference type="CDD" id="cd01392">
    <property type="entry name" value="HTH_LacI"/>
    <property type="match status" value="1"/>
</dbReference>
<dbReference type="Gene3D" id="3.40.50.2300">
    <property type="match status" value="2"/>
</dbReference>
<protein>
    <submittedName>
        <fullName evidence="5">LacI family transcription regulator</fullName>
    </submittedName>
</protein>
<dbReference type="Pfam" id="PF00356">
    <property type="entry name" value="LacI"/>
    <property type="match status" value="1"/>
</dbReference>
<dbReference type="RefSeq" id="WP_062198228.1">
    <property type="nucleotide sequence ID" value="NZ_LN824141.1"/>
</dbReference>